<feature type="transmembrane region" description="Helical" evidence="1">
    <location>
        <begin position="30"/>
        <end position="53"/>
    </location>
</feature>
<feature type="transmembrane region" description="Helical" evidence="1">
    <location>
        <begin position="112"/>
        <end position="142"/>
    </location>
</feature>
<gene>
    <name evidence="2" type="ORF">FUA22_08885</name>
</gene>
<organism evidence="2 3">
    <name type="scientific">Seonamhaeicola maritimus</name>
    <dbReference type="NCBI Taxonomy" id="2591822"/>
    <lineage>
        <taxon>Bacteria</taxon>
        <taxon>Pseudomonadati</taxon>
        <taxon>Bacteroidota</taxon>
        <taxon>Flavobacteriia</taxon>
        <taxon>Flavobacteriales</taxon>
        <taxon>Flavobacteriaceae</taxon>
    </lineage>
</organism>
<accession>A0A5C7GG96</accession>
<comment type="caution">
    <text evidence="2">The sequence shown here is derived from an EMBL/GenBank/DDBJ whole genome shotgun (WGS) entry which is preliminary data.</text>
</comment>
<evidence type="ECO:0000313" key="2">
    <source>
        <dbReference type="EMBL" id="TXG36686.1"/>
    </source>
</evidence>
<feature type="transmembrane region" description="Helical" evidence="1">
    <location>
        <begin position="65"/>
        <end position="84"/>
    </location>
</feature>
<keyword evidence="1" id="KW-0472">Membrane</keyword>
<feature type="transmembrane region" description="Helical" evidence="1">
    <location>
        <begin position="7"/>
        <end position="24"/>
    </location>
</feature>
<dbReference type="Proteomes" id="UP000321080">
    <property type="component" value="Unassembled WGS sequence"/>
</dbReference>
<dbReference type="AlphaFoldDB" id="A0A5C7GG96"/>
<keyword evidence="1" id="KW-0812">Transmembrane</keyword>
<evidence type="ECO:0000313" key="3">
    <source>
        <dbReference type="Proteomes" id="UP000321080"/>
    </source>
</evidence>
<protein>
    <submittedName>
        <fullName evidence="2">Uncharacterized protein</fullName>
    </submittedName>
</protein>
<dbReference type="EMBL" id="VRKQ01000010">
    <property type="protein sequence ID" value="TXG36686.1"/>
    <property type="molecule type" value="Genomic_DNA"/>
</dbReference>
<dbReference type="OrthoDB" id="1494226at2"/>
<keyword evidence="1" id="KW-1133">Transmembrane helix</keyword>
<sequence>MSNAIKFGTLNSIVGLILGIYIAYSAIGNGYWILAIGAPISAFVCGFHFWKLIFKKSTEKRNGKLILIGLLTGTVSHYLCWILLNIGMNICYWTTGNCTGSLGDPPAQIWQMLIYGIVMTGGSLLFFGWITIPSSIGIGFLVDRMNKKNVA</sequence>
<name>A0A5C7GG96_9FLAO</name>
<keyword evidence="3" id="KW-1185">Reference proteome</keyword>
<evidence type="ECO:0000256" key="1">
    <source>
        <dbReference type="SAM" id="Phobius"/>
    </source>
</evidence>
<reference evidence="2 3" key="1">
    <citation type="submission" date="2019-08" db="EMBL/GenBank/DDBJ databases">
        <title>Seonamhaeicola sediminis sp. nov., isolated from marine sediment.</title>
        <authorList>
            <person name="Cao W.R."/>
        </authorList>
    </citation>
    <scope>NUCLEOTIDE SEQUENCE [LARGE SCALE GENOMIC DNA]</scope>
    <source>
        <strain evidence="2 3">1505</strain>
    </source>
</reference>
<proteinExistence type="predicted"/>
<dbReference type="RefSeq" id="WP_147767611.1">
    <property type="nucleotide sequence ID" value="NZ_VRKQ01000010.1"/>
</dbReference>